<feature type="domain" description="Myosin motor" evidence="8">
    <location>
        <begin position="85"/>
        <end position="108"/>
    </location>
</feature>
<protein>
    <submittedName>
        <fullName evidence="9">Myosin-13</fullName>
    </submittedName>
</protein>
<dbReference type="EMBL" id="JAOPHQ010005987">
    <property type="protein sequence ID" value="KAK0133448.1"/>
    <property type="molecule type" value="Genomic_DNA"/>
</dbReference>
<dbReference type="Proteomes" id="UP001174136">
    <property type="component" value="Unassembled WGS sequence"/>
</dbReference>
<keyword evidence="2" id="KW-0547">Nucleotide-binding</keyword>
<dbReference type="SUPFAM" id="SSF52540">
    <property type="entry name" value="P-loop containing nucleoside triphosphate hydrolases"/>
    <property type="match status" value="1"/>
</dbReference>
<keyword evidence="4 7" id="KW-0518">Myosin</keyword>
<evidence type="ECO:0000256" key="7">
    <source>
        <dbReference type="PROSITE-ProRule" id="PRU00782"/>
    </source>
</evidence>
<dbReference type="GO" id="GO:0003774">
    <property type="term" value="F:cytoskeletal motor activity"/>
    <property type="evidence" value="ECO:0007669"/>
    <property type="project" value="InterPro"/>
</dbReference>
<dbReference type="InterPro" id="IPR036961">
    <property type="entry name" value="Kinesin_motor_dom_sf"/>
</dbReference>
<sequence length="108" mass="12434">MSTDAEMAAYGKAAMYLRKPERERIEAQTKQFDAKAACYVVDEKELKATIVKRDKDQVTVKLLNSDETRTLKDDDVSSMNPPKFDKIEDMAMMTYLNEASVLYNLKER</sequence>
<dbReference type="InterPro" id="IPR001609">
    <property type="entry name" value="Myosin_head_motor_dom-like"/>
</dbReference>
<evidence type="ECO:0000256" key="4">
    <source>
        <dbReference type="ARBA" id="ARBA00023123"/>
    </source>
</evidence>
<evidence type="ECO:0000259" key="8">
    <source>
        <dbReference type="PROSITE" id="PS51456"/>
    </source>
</evidence>
<name>A0AA47M4J2_MERPO</name>
<evidence type="ECO:0000256" key="5">
    <source>
        <dbReference type="ARBA" id="ARBA00023175"/>
    </source>
</evidence>
<dbReference type="InterPro" id="IPR004009">
    <property type="entry name" value="SH3_Myosin"/>
</dbReference>
<gene>
    <name evidence="9" type="primary">MYH13</name>
    <name evidence="9" type="ORF">N1851_031043</name>
</gene>
<comment type="similarity">
    <text evidence="1 7">Belongs to the TRAFAC class myosin-kinesin ATPase superfamily. Myosin family.</text>
</comment>
<dbReference type="Gene3D" id="3.40.850.10">
    <property type="entry name" value="Kinesin motor domain"/>
    <property type="match status" value="1"/>
</dbReference>
<evidence type="ECO:0000256" key="6">
    <source>
        <dbReference type="ARBA" id="ARBA00023203"/>
    </source>
</evidence>
<evidence type="ECO:0000256" key="1">
    <source>
        <dbReference type="ARBA" id="ARBA00008314"/>
    </source>
</evidence>
<keyword evidence="10" id="KW-1185">Reference proteome</keyword>
<keyword evidence="5" id="KW-0505">Motor protein</keyword>
<keyword evidence="3" id="KW-0067">ATP-binding</keyword>
<dbReference type="AlphaFoldDB" id="A0AA47M4J2"/>
<comment type="caution">
    <text evidence="7">Lacks conserved residue(s) required for the propagation of feature annotation.</text>
</comment>
<dbReference type="Gene3D" id="2.30.30.360">
    <property type="entry name" value="Myosin S1 fragment, N-terminal"/>
    <property type="match status" value="1"/>
</dbReference>
<dbReference type="GO" id="GO:0005524">
    <property type="term" value="F:ATP binding"/>
    <property type="evidence" value="ECO:0007669"/>
    <property type="project" value="UniProtKB-KW"/>
</dbReference>
<organism evidence="9 10">
    <name type="scientific">Merluccius polli</name>
    <name type="common">Benguela hake</name>
    <name type="synonym">Merluccius cadenati</name>
    <dbReference type="NCBI Taxonomy" id="89951"/>
    <lineage>
        <taxon>Eukaryota</taxon>
        <taxon>Metazoa</taxon>
        <taxon>Chordata</taxon>
        <taxon>Craniata</taxon>
        <taxon>Vertebrata</taxon>
        <taxon>Euteleostomi</taxon>
        <taxon>Actinopterygii</taxon>
        <taxon>Neopterygii</taxon>
        <taxon>Teleostei</taxon>
        <taxon>Neoteleostei</taxon>
        <taxon>Acanthomorphata</taxon>
        <taxon>Zeiogadaria</taxon>
        <taxon>Gadariae</taxon>
        <taxon>Gadiformes</taxon>
        <taxon>Gadoidei</taxon>
        <taxon>Merlucciidae</taxon>
        <taxon>Merluccius</taxon>
    </lineage>
</organism>
<evidence type="ECO:0000313" key="10">
    <source>
        <dbReference type="Proteomes" id="UP001174136"/>
    </source>
</evidence>
<evidence type="ECO:0000256" key="3">
    <source>
        <dbReference type="ARBA" id="ARBA00022840"/>
    </source>
</evidence>
<accession>A0AA47M4J2</accession>
<comment type="caution">
    <text evidence="9">The sequence shown here is derived from an EMBL/GenBank/DDBJ whole genome shotgun (WGS) entry which is preliminary data.</text>
</comment>
<proteinExistence type="inferred from homology"/>
<dbReference type="Pfam" id="PF02736">
    <property type="entry name" value="Myosin_N"/>
    <property type="match status" value="1"/>
</dbReference>
<evidence type="ECO:0000313" key="9">
    <source>
        <dbReference type="EMBL" id="KAK0133448.1"/>
    </source>
</evidence>
<dbReference type="GO" id="GO:0016459">
    <property type="term" value="C:myosin complex"/>
    <property type="evidence" value="ECO:0007669"/>
    <property type="project" value="UniProtKB-KW"/>
</dbReference>
<dbReference type="InterPro" id="IPR027417">
    <property type="entry name" value="P-loop_NTPase"/>
</dbReference>
<dbReference type="InterPro" id="IPR008989">
    <property type="entry name" value="Myosin_S1_N"/>
</dbReference>
<dbReference type="PROSITE" id="PS51456">
    <property type="entry name" value="MYOSIN_MOTOR"/>
    <property type="match status" value="1"/>
</dbReference>
<evidence type="ECO:0000256" key="2">
    <source>
        <dbReference type="ARBA" id="ARBA00022741"/>
    </source>
</evidence>
<dbReference type="GO" id="GO:0051015">
    <property type="term" value="F:actin filament binding"/>
    <property type="evidence" value="ECO:0007669"/>
    <property type="project" value="InterPro"/>
</dbReference>
<reference evidence="9" key="1">
    <citation type="journal article" date="2023" name="Front. Mar. Sci.">
        <title>A new Merluccius polli reference genome to investigate the effects of global change in West African waters.</title>
        <authorList>
            <person name="Mateo J.L."/>
            <person name="Blanco-Fernandez C."/>
            <person name="Garcia-Vazquez E."/>
            <person name="Machado-Schiaffino G."/>
        </authorList>
    </citation>
    <scope>NUCLEOTIDE SEQUENCE</scope>
    <source>
        <strain evidence="9">C29</strain>
        <tissue evidence="9">Fin</tissue>
    </source>
</reference>
<keyword evidence="6 7" id="KW-0009">Actin-binding</keyword>